<reference evidence="2" key="1">
    <citation type="submission" date="2019-12" db="EMBL/GenBank/DDBJ databases">
        <title>Genome sequencing and annotation of Brassica cretica.</title>
        <authorList>
            <person name="Studholme D.J."/>
            <person name="Sarris P.F."/>
        </authorList>
    </citation>
    <scope>NUCLEOTIDE SEQUENCE</scope>
    <source>
        <strain evidence="2">PFS-001/15</strain>
        <strain evidence="1">PFS-102/07</strain>
        <tissue evidence="2">Leaf</tissue>
    </source>
</reference>
<evidence type="ECO:0000313" key="3">
    <source>
        <dbReference type="Proteomes" id="UP000712281"/>
    </source>
</evidence>
<name>A0A8S9H3W9_BRACR</name>
<comment type="caution">
    <text evidence="2">The sequence shown here is derived from an EMBL/GenBank/DDBJ whole genome shotgun (WGS) entry which is preliminary data.</text>
</comment>
<dbReference type="Proteomes" id="UP000712281">
    <property type="component" value="Unassembled WGS sequence"/>
</dbReference>
<evidence type="ECO:0000313" key="1">
    <source>
        <dbReference type="EMBL" id="KAF2532569.1"/>
    </source>
</evidence>
<dbReference type="EMBL" id="QGKY02002305">
    <property type="protein sequence ID" value="KAF2532569.1"/>
    <property type="molecule type" value="Genomic_DNA"/>
</dbReference>
<evidence type="ECO:0000313" key="2">
    <source>
        <dbReference type="EMBL" id="KAF2553661.1"/>
    </source>
</evidence>
<gene>
    <name evidence="2" type="ORF">F2Q68_00033601</name>
    <name evidence="1" type="ORF">F2Q70_00029235</name>
</gene>
<organism evidence="2 3">
    <name type="scientific">Brassica cretica</name>
    <name type="common">Mustard</name>
    <dbReference type="NCBI Taxonomy" id="69181"/>
    <lineage>
        <taxon>Eukaryota</taxon>
        <taxon>Viridiplantae</taxon>
        <taxon>Streptophyta</taxon>
        <taxon>Embryophyta</taxon>
        <taxon>Tracheophyta</taxon>
        <taxon>Spermatophyta</taxon>
        <taxon>Magnoliopsida</taxon>
        <taxon>eudicotyledons</taxon>
        <taxon>Gunneridae</taxon>
        <taxon>Pentapetalae</taxon>
        <taxon>rosids</taxon>
        <taxon>malvids</taxon>
        <taxon>Brassicales</taxon>
        <taxon>Brassicaceae</taxon>
        <taxon>Brassiceae</taxon>
        <taxon>Brassica</taxon>
    </lineage>
</organism>
<dbReference type="EMBL" id="QGKW02001988">
    <property type="protein sequence ID" value="KAF2553661.1"/>
    <property type="molecule type" value="Genomic_DNA"/>
</dbReference>
<dbReference type="AlphaFoldDB" id="A0A8S9H3W9"/>
<protein>
    <submittedName>
        <fullName evidence="2">Uncharacterized protein</fullName>
    </submittedName>
</protein>
<accession>A0A8S9H3W9</accession>
<sequence length="90" mass="9693">MGFVFVLEFGPSIIKNLEVYLFQGPYAAILGGASTGTCGDFVFYCSEASHYRVPVLHFAFCKKPLSVLEDAGVGENPSARLTMFSTSGET</sequence>
<proteinExistence type="predicted"/>